<feature type="region of interest" description="Disordered" evidence="1">
    <location>
        <begin position="1"/>
        <end position="34"/>
    </location>
</feature>
<reference evidence="2 3" key="1">
    <citation type="submission" date="2017-09" db="EMBL/GenBank/DDBJ databases">
        <authorList>
            <person name="Lee N."/>
            <person name="Cho B.-K."/>
        </authorList>
    </citation>
    <scope>NUCLEOTIDE SEQUENCE [LARGE SCALE GENOMIC DNA]</scope>
    <source>
        <strain evidence="2 3">ATCC 19740</strain>
    </source>
</reference>
<dbReference type="Proteomes" id="UP000326029">
    <property type="component" value="Chromosome"/>
</dbReference>
<evidence type="ECO:0000256" key="1">
    <source>
        <dbReference type="SAM" id="MobiDB-lite"/>
    </source>
</evidence>
<protein>
    <submittedName>
        <fullName evidence="2">Extensin</fullName>
    </submittedName>
</protein>
<evidence type="ECO:0000313" key="3">
    <source>
        <dbReference type="Proteomes" id="UP000326029"/>
    </source>
</evidence>
<feature type="region of interest" description="Disordered" evidence="1">
    <location>
        <begin position="65"/>
        <end position="141"/>
    </location>
</feature>
<dbReference type="GeneID" id="95457466"/>
<evidence type="ECO:0000313" key="2">
    <source>
        <dbReference type="EMBL" id="QEV35415.1"/>
    </source>
</evidence>
<dbReference type="RefSeq" id="WP_152370979.1">
    <property type="nucleotide sequence ID" value="NZ_CP023693.1"/>
</dbReference>
<sequence>MLPLATGRALAPNLPGNTHAPASPRTPAVQAAPATSQPVVPLAVPTPTTPRPVVPLAPPAVARPVAVQRRSAPEAPTPPAPAPTPGPAPVPVPVPLQRTAVALPRTSAPAPAPRPATAPVQQATAIDPAAPSGSESPAQLDELARRLVTPLSRLLRAELRADRERVGRLRDHGR</sequence>
<keyword evidence="3" id="KW-1185">Reference proteome</keyword>
<accession>A0ABX6BMV3</accession>
<proteinExistence type="predicted"/>
<gene>
    <name evidence="2" type="ORF">CP977_27265</name>
</gene>
<feature type="compositionally biased region" description="Pro residues" evidence="1">
    <location>
        <begin position="75"/>
        <end position="94"/>
    </location>
</feature>
<organism evidence="2 3">
    <name type="scientific">Streptomyces cinereoruber</name>
    <dbReference type="NCBI Taxonomy" id="67260"/>
    <lineage>
        <taxon>Bacteria</taxon>
        <taxon>Bacillati</taxon>
        <taxon>Actinomycetota</taxon>
        <taxon>Actinomycetes</taxon>
        <taxon>Kitasatosporales</taxon>
        <taxon>Streptomycetaceae</taxon>
        <taxon>Streptomyces</taxon>
    </lineage>
</organism>
<name>A0ABX6BMV3_9ACTN</name>
<dbReference type="EMBL" id="CP023693">
    <property type="protein sequence ID" value="QEV35415.1"/>
    <property type="molecule type" value="Genomic_DNA"/>
</dbReference>